<protein>
    <recommendedName>
        <fullName evidence="7">Calcium-dependent protein kinase</fullName>
    </recommendedName>
</protein>
<dbReference type="InterPro" id="IPR000719">
    <property type="entry name" value="Prot_kinase_dom"/>
</dbReference>
<dbReference type="GO" id="GO:0005509">
    <property type="term" value="F:calcium ion binding"/>
    <property type="evidence" value="ECO:0007669"/>
    <property type="project" value="InterPro"/>
</dbReference>
<dbReference type="PROSITE" id="PS50011">
    <property type="entry name" value="PROTEIN_KINASE_DOM"/>
    <property type="match status" value="1"/>
</dbReference>
<organism evidence="5">
    <name type="scientific">Salvia splendens</name>
    <name type="common">Scarlet sage</name>
    <dbReference type="NCBI Taxonomy" id="180675"/>
    <lineage>
        <taxon>Eukaryota</taxon>
        <taxon>Viridiplantae</taxon>
        <taxon>Streptophyta</taxon>
        <taxon>Embryophyta</taxon>
        <taxon>Tracheophyta</taxon>
        <taxon>Spermatophyta</taxon>
        <taxon>Magnoliopsida</taxon>
        <taxon>eudicotyledons</taxon>
        <taxon>Gunneridae</taxon>
        <taxon>Pentapetalae</taxon>
        <taxon>asterids</taxon>
        <taxon>lamiids</taxon>
        <taxon>Lamiales</taxon>
        <taxon>Lamiaceae</taxon>
        <taxon>Nepetoideae</taxon>
        <taxon>Mentheae</taxon>
        <taxon>Salviinae</taxon>
        <taxon>Salvia</taxon>
        <taxon>Salvia subgen. Calosphace</taxon>
        <taxon>core Calosphace</taxon>
    </lineage>
</organism>
<feature type="domain" description="EF-hand" evidence="4">
    <location>
        <begin position="145"/>
        <end position="180"/>
    </location>
</feature>
<dbReference type="AlphaFoldDB" id="A0A8X8WXB2"/>
<dbReference type="Gene3D" id="1.10.510.10">
    <property type="entry name" value="Transferase(Phosphotransferase) domain 1"/>
    <property type="match status" value="1"/>
</dbReference>
<dbReference type="PROSITE" id="PS00018">
    <property type="entry name" value="EF_HAND_1"/>
    <property type="match status" value="2"/>
</dbReference>
<evidence type="ECO:0000259" key="4">
    <source>
        <dbReference type="PROSITE" id="PS50222"/>
    </source>
</evidence>
<sequence length="224" mass="25382">MVRADKIDLKSIDLQLSKVMSKTFKKPEAWEIDPTALEIRQLITQGTYRGTYMGQDVDATFFYLNIVGLCYIHAQRVVHRDIKAGNMVIGPKSRLQITGFGVARVEAKNPSEMTDIAICGMEFANSRRFSLQFDIDAKVEGSAELTMEEFKKWLKKFDEDGDGRISVEELREAIHATGGWFCKRKAKRVLKAVDTNSDGFIDESEMPKLVLFAQKQFGLRVVGF</sequence>
<dbReference type="EMBL" id="PNBA02000013">
    <property type="protein sequence ID" value="KAG6402484.1"/>
    <property type="molecule type" value="Genomic_DNA"/>
</dbReference>
<dbReference type="InterPro" id="IPR018247">
    <property type="entry name" value="EF_Hand_1_Ca_BS"/>
</dbReference>
<dbReference type="Pfam" id="PF13202">
    <property type="entry name" value="EF-hand_5"/>
    <property type="match status" value="1"/>
</dbReference>
<comment type="caution">
    <text evidence="5">The sequence shown here is derived from an EMBL/GenBank/DDBJ whole genome shotgun (WGS) entry which is preliminary data.</text>
</comment>
<dbReference type="InterPro" id="IPR050145">
    <property type="entry name" value="Centrin_CML-like"/>
</dbReference>
<dbReference type="InterPro" id="IPR011992">
    <property type="entry name" value="EF-hand-dom_pair"/>
</dbReference>
<reference evidence="5" key="1">
    <citation type="submission" date="2018-01" db="EMBL/GenBank/DDBJ databases">
        <authorList>
            <person name="Mao J.F."/>
        </authorList>
    </citation>
    <scope>NUCLEOTIDE SEQUENCE</scope>
    <source>
        <strain evidence="5">Huo1</strain>
        <tissue evidence="5">Leaf</tissue>
    </source>
</reference>
<dbReference type="Gene3D" id="1.10.238.10">
    <property type="entry name" value="EF-hand"/>
    <property type="match status" value="1"/>
</dbReference>
<dbReference type="SMART" id="SM00054">
    <property type="entry name" value="EFh"/>
    <property type="match status" value="2"/>
</dbReference>
<dbReference type="InterPro" id="IPR011009">
    <property type="entry name" value="Kinase-like_dom_sf"/>
</dbReference>
<feature type="domain" description="Protein kinase" evidence="3">
    <location>
        <begin position="1"/>
        <end position="224"/>
    </location>
</feature>
<dbReference type="PROSITE" id="PS50222">
    <property type="entry name" value="EF_HAND_2"/>
    <property type="match status" value="2"/>
</dbReference>
<keyword evidence="1" id="KW-0677">Repeat</keyword>
<keyword evidence="2" id="KW-0106">Calcium</keyword>
<evidence type="ECO:0000313" key="5">
    <source>
        <dbReference type="EMBL" id="KAG6402484.1"/>
    </source>
</evidence>
<dbReference type="InterPro" id="IPR008271">
    <property type="entry name" value="Ser/Thr_kinase_AS"/>
</dbReference>
<dbReference type="SUPFAM" id="SSF47473">
    <property type="entry name" value="EF-hand"/>
    <property type="match status" value="1"/>
</dbReference>
<keyword evidence="6" id="KW-1185">Reference proteome</keyword>
<evidence type="ECO:0000313" key="6">
    <source>
        <dbReference type="Proteomes" id="UP000298416"/>
    </source>
</evidence>
<dbReference type="CDD" id="cd00051">
    <property type="entry name" value="EFh"/>
    <property type="match status" value="1"/>
</dbReference>
<accession>A0A8X8WXB2</accession>
<feature type="domain" description="EF-hand" evidence="4">
    <location>
        <begin position="181"/>
        <end position="216"/>
    </location>
</feature>
<evidence type="ECO:0000256" key="1">
    <source>
        <dbReference type="ARBA" id="ARBA00022737"/>
    </source>
</evidence>
<dbReference type="Proteomes" id="UP000298416">
    <property type="component" value="Unassembled WGS sequence"/>
</dbReference>
<dbReference type="PANTHER" id="PTHR23050">
    <property type="entry name" value="CALCIUM BINDING PROTEIN"/>
    <property type="match status" value="1"/>
</dbReference>
<evidence type="ECO:0008006" key="7">
    <source>
        <dbReference type="Google" id="ProtNLM"/>
    </source>
</evidence>
<gene>
    <name evidence="5" type="ORF">SASPL_134679</name>
</gene>
<evidence type="ECO:0000259" key="3">
    <source>
        <dbReference type="PROSITE" id="PS50011"/>
    </source>
</evidence>
<dbReference type="Pfam" id="PF00069">
    <property type="entry name" value="Pkinase"/>
    <property type="match status" value="1"/>
</dbReference>
<dbReference type="GO" id="GO:0004672">
    <property type="term" value="F:protein kinase activity"/>
    <property type="evidence" value="ECO:0007669"/>
    <property type="project" value="InterPro"/>
</dbReference>
<dbReference type="InterPro" id="IPR002048">
    <property type="entry name" value="EF_hand_dom"/>
</dbReference>
<evidence type="ECO:0000256" key="2">
    <source>
        <dbReference type="ARBA" id="ARBA00022837"/>
    </source>
</evidence>
<reference evidence="5" key="2">
    <citation type="submission" date="2020-08" db="EMBL/GenBank/DDBJ databases">
        <title>Plant Genome Project.</title>
        <authorList>
            <person name="Zhang R.-G."/>
        </authorList>
    </citation>
    <scope>NUCLEOTIDE SEQUENCE</scope>
    <source>
        <strain evidence="5">Huo1</strain>
        <tissue evidence="5">Leaf</tissue>
    </source>
</reference>
<dbReference type="PROSITE" id="PS00108">
    <property type="entry name" value="PROTEIN_KINASE_ST"/>
    <property type="match status" value="1"/>
</dbReference>
<dbReference type="Pfam" id="PF00036">
    <property type="entry name" value="EF-hand_1"/>
    <property type="match status" value="1"/>
</dbReference>
<dbReference type="GO" id="GO:0005524">
    <property type="term" value="F:ATP binding"/>
    <property type="evidence" value="ECO:0007669"/>
    <property type="project" value="InterPro"/>
</dbReference>
<name>A0A8X8WXB2_SALSN</name>
<dbReference type="SUPFAM" id="SSF56112">
    <property type="entry name" value="Protein kinase-like (PK-like)"/>
    <property type="match status" value="1"/>
</dbReference>
<proteinExistence type="predicted"/>